<evidence type="ECO:0000313" key="3">
    <source>
        <dbReference type="EMBL" id="RDY02334.1"/>
    </source>
</evidence>
<evidence type="ECO:0000256" key="2">
    <source>
        <dbReference type="SAM" id="MobiDB-lite"/>
    </source>
</evidence>
<dbReference type="AlphaFoldDB" id="A0A371HI10"/>
<comment type="caution">
    <text evidence="3">The sequence shown here is derived from an EMBL/GenBank/DDBJ whole genome shotgun (WGS) entry which is preliminary data.</text>
</comment>
<protein>
    <submittedName>
        <fullName evidence="3">Uncharacterized protein</fullName>
    </submittedName>
</protein>
<organism evidence="3 4">
    <name type="scientific">Mucuna pruriens</name>
    <name type="common">Velvet bean</name>
    <name type="synonym">Dolichos pruriens</name>
    <dbReference type="NCBI Taxonomy" id="157652"/>
    <lineage>
        <taxon>Eukaryota</taxon>
        <taxon>Viridiplantae</taxon>
        <taxon>Streptophyta</taxon>
        <taxon>Embryophyta</taxon>
        <taxon>Tracheophyta</taxon>
        <taxon>Spermatophyta</taxon>
        <taxon>Magnoliopsida</taxon>
        <taxon>eudicotyledons</taxon>
        <taxon>Gunneridae</taxon>
        <taxon>Pentapetalae</taxon>
        <taxon>rosids</taxon>
        <taxon>fabids</taxon>
        <taxon>Fabales</taxon>
        <taxon>Fabaceae</taxon>
        <taxon>Papilionoideae</taxon>
        <taxon>50 kb inversion clade</taxon>
        <taxon>NPAAA clade</taxon>
        <taxon>indigoferoid/millettioid clade</taxon>
        <taxon>Phaseoleae</taxon>
        <taxon>Mucuna</taxon>
    </lineage>
</organism>
<name>A0A371HI10_MUCPR</name>
<reference evidence="3" key="1">
    <citation type="submission" date="2018-05" db="EMBL/GenBank/DDBJ databases">
        <title>Draft genome of Mucuna pruriens seed.</title>
        <authorList>
            <person name="Nnadi N.E."/>
            <person name="Vos R."/>
            <person name="Hasami M.H."/>
            <person name="Devisetty U.K."/>
            <person name="Aguiy J.C."/>
        </authorList>
    </citation>
    <scope>NUCLEOTIDE SEQUENCE [LARGE SCALE GENOMIC DNA]</scope>
    <source>
        <strain evidence="3">JCA_2017</strain>
    </source>
</reference>
<accession>A0A371HI10</accession>
<keyword evidence="4" id="KW-1185">Reference proteome</keyword>
<dbReference type="EMBL" id="QJKJ01002556">
    <property type="protein sequence ID" value="RDY02334.1"/>
    <property type="molecule type" value="Genomic_DNA"/>
</dbReference>
<feature type="region of interest" description="Disordered" evidence="2">
    <location>
        <begin position="83"/>
        <end position="105"/>
    </location>
</feature>
<sequence length="129" mass="15349">MCSKRVECNQIVAEKEQLKEVLLDLKIRETEREKQFHGLQEKVRLLEEELARAKLSKEYLEDQRRQSLFELVKARGKVDEAELQSQKEKSIVPRHRCHTRSKTKDMEQAIENLEQQNLDLRGEMGQMKE</sequence>
<dbReference type="Proteomes" id="UP000257109">
    <property type="component" value="Unassembled WGS sequence"/>
</dbReference>
<evidence type="ECO:0000313" key="4">
    <source>
        <dbReference type="Proteomes" id="UP000257109"/>
    </source>
</evidence>
<feature type="compositionally biased region" description="Basic residues" evidence="2">
    <location>
        <begin position="92"/>
        <end position="101"/>
    </location>
</feature>
<keyword evidence="1" id="KW-0175">Coiled coil</keyword>
<feature type="coiled-coil region" evidence="1">
    <location>
        <begin position="8"/>
        <end position="63"/>
    </location>
</feature>
<gene>
    <name evidence="3" type="ORF">CR513_14219</name>
</gene>
<proteinExistence type="predicted"/>
<feature type="non-terminal residue" evidence="3">
    <location>
        <position position="1"/>
    </location>
</feature>
<evidence type="ECO:0000256" key="1">
    <source>
        <dbReference type="SAM" id="Coils"/>
    </source>
</evidence>